<organism evidence="1 2">
    <name type="scientific">Scale drop disease virus</name>
    <dbReference type="NCBI Taxonomy" id="1697349"/>
    <lineage>
        <taxon>Viruses</taxon>
        <taxon>Varidnaviria</taxon>
        <taxon>Bamfordvirae</taxon>
        <taxon>Nucleocytoviricota</taxon>
        <taxon>Megaviricetes</taxon>
        <taxon>Pimascovirales</taxon>
        <taxon>Pimascovirales incertae sedis</taxon>
        <taxon>Iridoviridae</taxon>
        <taxon>Alphairidovirinae</taxon>
        <taxon>Megalocytivirus</taxon>
        <taxon>Megalocytivirus lates1</taxon>
    </lineage>
</organism>
<proteinExistence type="predicted"/>
<dbReference type="Proteomes" id="UP000510602">
    <property type="component" value="Segment"/>
</dbReference>
<accession>A0A7D5UKX1</accession>
<dbReference type="EMBL" id="MN562489">
    <property type="protein sequence ID" value="QLI60679.1"/>
    <property type="molecule type" value="Genomic_DNA"/>
</dbReference>
<evidence type="ECO:0000313" key="2">
    <source>
        <dbReference type="Proteomes" id="UP000510602"/>
    </source>
</evidence>
<evidence type="ECO:0000313" key="1">
    <source>
        <dbReference type="EMBL" id="QLI60679.1"/>
    </source>
</evidence>
<protein>
    <submittedName>
        <fullName evidence="1">Uncharacterized protein</fullName>
    </submittedName>
</protein>
<name>A0A7D5UKX1_9VIRU</name>
<sequence length="61" mass="7122">MSAPSSAFIILSCINGIINLLHELGILLREKNKRFRESFKSRRCFSSKRTDVEKEDDKQHQ</sequence>
<reference evidence="1 2" key="1">
    <citation type="submission" date="2019-10" db="EMBL/GenBank/DDBJ databases">
        <authorList>
            <person name="Kayansamruaj P."/>
        </authorList>
    </citation>
    <scope>NUCLEOTIDE SEQUENCE [LARGE SCALE GENOMIC DNA]</scope>
    <source>
        <strain evidence="1">SDDV_Thai_2019</strain>
    </source>
</reference>